<reference evidence="2" key="1">
    <citation type="submission" date="2021-03" db="EMBL/GenBank/DDBJ databases">
        <title>Draft genome sequence of rust myrtle Austropuccinia psidii MF-1, a brazilian biotype.</title>
        <authorList>
            <person name="Quecine M.C."/>
            <person name="Pachon D.M.R."/>
            <person name="Bonatelli M.L."/>
            <person name="Correr F.H."/>
            <person name="Franceschini L.M."/>
            <person name="Leite T.F."/>
            <person name="Margarido G.R.A."/>
            <person name="Almeida C.A."/>
            <person name="Ferrarezi J.A."/>
            <person name="Labate C.A."/>
        </authorList>
    </citation>
    <scope>NUCLEOTIDE SEQUENCE</scope>
    <source>
        <strain evidence="2">MF-1</strain>
    </source>
</reference>
<comment type="caution">
    <text evidence="2">The sequence shown here is derived from an EMBL/GenBank/DDBJ whole genome shotgun (WGS) entry which is preliminary data.</text>
</comment>
<dbReference type="Proteomes" id="UP000765509">
    <property type="component" value="Unassembled WGS sequence"/>
</dbReference>
<dbReference type="AlphaFoldDB" id="A0A9Q3D465"/>
<evidence type="ECO:0000313" key="2">
    <source>
        <dbReference type="EMBL" id="MBW0493581.1"/>
    </source>
</evidence>
<dbReference type="Pfam" id="PF07727">
    <property type="entry name" value="RVT_2"/>
    <property type="match status" value="1"/>
</dbReference>
<sequence>MRQDTVSLPHPVVKNHVSVIPAILPVANIKCSNQQAIGNTSETTLSNAKNNYAYVPYYNQAPRDISHQIDSRNIAEGSSKKSNLPDRVFVADLITYSKPMNNPIESKNWKEAMNLEFYPLTSHNTGELVPYPKNGKVIGGMWRFTKKHNKYGEVYRYKARWVMLGNHQEYLLHYFDTWASVGTNESFKGMVSLVANSNYIPYQFDIEIAFLHGDMDTTVYVKQVKGYETEGMESWVWKLNKSLYGTKQAPQMWQLKLCSTLTKCGMTKAKSDNSLYLNHDKLLILHMHVDNGFLIGRKTPS</sequence>
<feature type="domain" description="Reverse transcriptase Ty1/copia-type" evidence="1">
    <location>
        <begin position="124"/>
        <end position="297"/>
    </location>
</feature>
<proteinExistence type="predicted"/>
<dbReference type="InterPro" id="IPR013103">
    <property type="entry name" value="RVT_2"/>
</dbReference>
<name>A0A9Q3D465_9BASI</name>
<keyword evidence="3" id="KW-1185">Reference proteome</keyword>
<organism evidence="2 3">
    <name type="scientific">Austropuccinia psidii MF-1</name>
    <dbReference type="NCBI Taxonomy" id="1389203"/>
    <lineage>
        <taxon>Eukaryota</taxon>
        <taxon>Fungi</taxon>
        <taxon>Dikarya</taxon>
        <taxon>Basidiomycota</taxon>
        <taxon>Pucciniomycotina</taxon>
        <taxon>Pucciniomycetes</taxon>
        <taxon>Pucciniales</taxon>
        <taxon>Sphaerophragmiaceae</taxon>
        <taxon>Austropuccinia</taxon>
    </lineage>
</organism>
<gene>
    <name evidence="2" type="ORF">O181_033296</name>
</gene>
<evidence type="ECO:0000259" key="1">
    <source>
        <dbReference type="Pfam" id="PF07727"/>
    </source>
</evidence>
<protein>
    <recommendedName>
        <fullName evidence="1">Reverse transcriptase Ty1/copia-type domain-containing protein</fullName>
    </recommendedName>
</protein>
<dbReference type="EMBL" id="AVOT02012137">
    <property type="protein sequence ID" value="MBW0493581.1"/>
    <property type="molecule type" value="Genomic_DNA"/>
</dbReference>
<evidence type="ECO:0000313" key="3">
    <source>
        <dbReference type="Proteomes" id="UP000765509"/>
    </source>
</evidence>
<dbReference type="OrthoDB" id="3059824at2759"/>
<accession>A0A9Q3D465</accession>